<dbReference type="AlphaFoldDB" id="A0AAV2JEG0"/>
<evidence type="ECO:0000313" key="4">
    <source>
        <dbReference type="Proteomes" id="UP001497482"/>
    </source>
</evidence>
<dbReference type="PANTHER" id="PTHR18863:SF4">
    <property type="entry name" value="COILED-COIL DOMAIN-CONTAINING PROTEIN 170"/>
    <property type="match status" value="1"/>
</dbReference>
<dbReference type="InterPro" id="IPR039139">
    <property type="entry name" value="CCDC170-like"/>
</dbReference>
<name>A0AAV2JEG0_KNICA</name>
<evidence type="ECO:0000256" key="2">
    <source>
        <dbReference type="SAM" id="MobiDB-lite"/>
    </source>
</evidence>
<accession>A0AAV2JEG0</accession>
<evidence type="ECO:0000313" key="3">
    <source>
        <dbReference type="EMBL" id="CAL1574538.1"/>
    </source>
</evidence>
<dbReference type="PANTHER" id="PTHR18863">
    <property type="entry name" value="TSEC-2-RELATED"/>
    <property type="match status" value="1"/>
</dbReference>
<protein>
    <recommendedName>
        <fullName evidence="5">Coiled-coil domain-containing protein 170</fullName>
    </recommendedName>
</protein>
<evidence type="ECO:0000256" key="1">
    <source>
        <dbReference type="SAM" id="Coils"/>
    </source>
</evidence>
<dbReference type="EMBL" id="OZ035834">
    <property type="protein sequence ID" value="CAL1574538.1"/>
    <property type="molecule type" value="Genomic_DNA"/>
</dbReference>
<proteinExistence type="predicted"/>
<sequence length="339" mass="39216">MLVFFVLQAEQCNERERLRMRIALLEASVKSCELETRSSRETVQRLMSDLDQERRKTANSAAALDSLKVEYEALLCGKRITESEKLAQCERLEAGKRVIDAAKRESQCLERQAISDVDTELQRVSAELQEQTELTRRTLQRTDRSQNLVQDLTERLHRLERELQRAGEHRDGLQQDKQHYEEFLEKLSEILKVETIALDVGFDLRLNLIVSRAEQLMRQEGDALVQSKSLSYSLQRKVKCQKEQLESKALHIQLLRKKVLELEDSAVAAQREEEKVENKRLQKKVERLQTELRAFRLSSTELKAQLSHSHELKVQGRGVRTGPRAPGPQGQRTVHAMRS</sequence>
<gene>
    <name evidence="3" type="ORF">KC01_LOCUS6254</name>
</gene>
<reference evidence="3 4" key="1">
    <citation type="submission" date="2024-04" db="EMBL/GenBank/DDBJ databases">
        <authorList>
            <person name="Waldvogel A.-M."/>
            <person name="Schoenle A."/>
        </authorList>
    </citation>
    <scope>NUCLEOTIDE SEQUENCE [LARGE SCALE GENOMIC DNA]</scope>
</reference>
<keyword evidence="1" id="KW-0175">Coiled coil</keyword>
<feature type="coiled-coil region" evidence="1">
    <location>
        <begin position="252"/>
        <end position="305"/>
    </location>
</feature>
<feature type="region of interest" description="Disordered" evidence="2">
    <location>
        <begin position="307"/>
        <end position="339"/>
    </location>
</feature>
<evidence type="ECO:0008006" key="5">
    <source>
        <dbReference type="Google" id="ProtNLM"/>
    </source>
</evidence>
<feature type="coiled-coil region" evidence="1">
    <location>
        <begin position="92"/>
        <end position="176"/>
    </location>
</feature>
<keyword evidence="4" id="KW-1185">Reference proteome</keyword>
<organism evidence="3 4">
    <name type="scientific">Knipowitschia caucasica</name>
    <name type="common">Caucasian dwarf goby</name>
    <name type="synonym">Pomatoschistus caucasicus</name>
    <dbReference type="NCBI Taxonomy" id="637954"/>
    <lineage>
        <taxon>Eukaryota</taxon>
        <taxon>Metazoa</taxon>
        <taxon>Chordata</taxon>
        <taxon>Craniata</taxon>
        <taxon>Vertebrata</taxon>
        <taxon>Euteleostomi</taxon>
        <taxon>Actinopterygii</taxon>
        <taxon>Neopterygii</taxon>
        <taxon>Teleostei</taxon>
        <taxon>Neoteleostei</taxon>
        <taxon>Acanthomorphata</taxon>
        <taxon>Gobiaria</taxon>
        <taxon>Gobiiformes</taxon>
        <taxon>Gobioidei</taxon>
        <taxon>Gobiidae</taxon>
        <taxon>Gobiinae</taxon>
        <taxon>Knipowitschia</taxon>
    </lineage>
</organism>
<dbReference type="Proteomes" id="UP001497482">
    <property type="component" value="Chromosome 12"/>
</dbReference>